<comment type="cofactor">
    <cofactor evidence="1 13">
        <name>Mg(2+)</name>
        <dbReference type="ChEBI" id="CHEBI:18420"/>
    </cofactor>
</comment>
<dbReference type="EMBL" id="CP000510">
    <property type="protein sequence ID" value="ABM05045.1"/>
    <property type="molecule type" value="Genomic_DNA"/>
</dbReference>
<proteinExistence type="inferred from homology"/>
<dbReference type="InterPro" id="IPR020084">
    <property type="entry name" value="NUDIX_hydrolase_CS"/>
</dbReference>
<evidence type="ECO:0000256" key="9">
    <source>
        <dbReference type="ARBA" id="ARBA00030162"/>
    </source>
</evidence>
<keyword evidence="7 13" id="KW-0460">Magnesium</keyword>
<protein>
    <recommendedName>
        <fullName evidence="4">ADP-ribose pyrophosphatase</fullName>
        <ecNumber evidence="3">3.6.1.13</ecNumber>
    </recommendedName>
    <alternativeName>
        <fullName evidence="9">ADP-ribose diphosphatase</fullName>
    </alternativeName>
    <alternativeName>
        <fullName evidence="11">ADP-ribose phosphohydrolase</fullName>
    </alternativeName>
    <alternativeName>
        <fullName evidence="10">Adenosine diphosphoribose pyrophosphatase</fullName>
    </alternativeName>
</protein>
<dbReference type="Pfam" id="PF00293">
    <property type="entry name" value="NUDIX"/>
    <property type="match status" value="1"/>
</dbReference>
<dbReference type="SUPFAM" id="SSF55811">
    <property type="entry name" value="Nudix"/>
    <property type="match status" value="1"/>
</dbReference>
<evidence type="ECO:0000313" key="16">
    <source>
        <dbReference type="EMBL" id="ABM05045.1"/>
    </source>
</evidence>
<evidence type="ECO:0000256" key="7">
    <source>
        <dbReference type="ARBA" id="ARBA00022842"/>
    </source>
</evidence>
<dbReference type="KEGG" id="pin:Ping_3359"/>
<dbReference type="CDD" id="cd24155">
    <property type="entry name" value="NUDIX_ADPRase"/>
    <property type="match status" value="1"/>
</dbReference>
<sequence length="206" mass="23104">MNVHSGGSVFYNQDDVQVLSKESLYKGFFECNLYTLKHKLFAGGWSPEIKREFFERGHAAVLLPYDVKNDTVVLIEQFRLGAMAGDKSPWLLELVAGIIEQDEVAEQVAKREAFEEAGLTVKSCQFMLNYLVSPGGTTEQIDLFIANVDSSEVGGLYGLAHEGEDIRAHVVPRETAYQWVKEGKIYNAATIIALQWLELNRDNLTI</sequence>
<dbReference type="Proteomes" id="UP000000639">
    <property type="component" value="Chromosome"/>
</dbReference>
<evidence type="ECO:0000256" key="5">
    <source>
        <dbReference type="ARBA" id="ARBA00022723"/>
    </source>
</evidence>
<evidence type="ECO:0000256" key="3">
    <source>
        <dbReference type="ARBA" id="ARBA00012453"/>
    </source>
</evidence>
<dbReference type="GO" id="GO:0019144">
    <property type="term" value="F:ADP-sugar diphosphatase activity"/>
    <property type="evidence" value="ECO:0007669"/>
    <property type="project" value="TreeGrafter"/>
</dbReference>
<comment type="function">
    <text evidence="8">Acts on ADP-mannose and ADP-glucose as well as ADP-ribose. Prevents glycogen biosynthesis. The reaction catalyzed by this enzyme is a limiting step of the gluconeogenic process.</text>
</comment>
<accession>A1SZY0</accession>
<dbReference type="eggNOG" id="COG0494">
    <property type="taxonomic scope" value="Bacteria"/>
</dbReference>
<dbReference type="PANTHER" id="PTHR11839:SF5">
    <property type="entry name" value="ADP-RIBOSE PYROPHOSPHATASE"/>
    <property type="match status" value="1"/>
</dbReference>
<evidence type="ECO:0000259" key="15">
    <source>
        <dbReference type="PROSITE" id="PS51462"/>
    </source>
</evidence>
<name>A1SZY0_PSYIN</name>
<dbReference type="InterPro" id="IPR015797">
    <property type="entry name" value="NUDIX_hydrolase-like_dom_sf"/>
</dbReference>
<dbReference type="PANTHER" id="PTHR11839">
    <property type="entry name" value="UDP/ADP-SUGAR PYROPHOSPHATASE"/>
    <property type="match status" value="1"/>
</dbReference>
<evidence type="ECO:0000256" key="12">
    <source>
        <dbReference type="ARBA" id="ARBA00049546"/>
    </source>
</evidence>
<dbReference type="HOGENOM" id="CLU_062658_6_1_6"/>
<dbReference type="RefSeq" id="WP_011771597.1">
    <property type="nucleotide sequence ID" value="NC_008709.1"/>
</dbReference>
<dbReference type="NCBIfam" id="TIGR00052">
    <property type="entry name" value="nudix-type nucleoside diphosphatase, YffH/AdpP family"/>
    <property type="match status" value="1"/>
</dbReference>
<dbReference type="STRING" id="357804.Ping_3359"/>
<dbReference type="PROSITE" id="PS00893">
    <property type="entry name" value="NUDIX_BOX"/>
    <property type="match status" value="1"/>
</dbReference>
<feature type="binding site" evidence="13">
    <location>
        <position position="116"/>
    </location>
    <ligand>
        <name>Mg(2+)</name>
        <dbReference type="ChEBI" id="CHEBI:18420"/>
        <label>1</label>
    </ligand>
</feature>
<dbReference type="GO" id="GO:0019693">
    <property type="term" value="P:ribose phosphate metabolic process"/>
    <property type="evidence" value="ECO:0007669"/>
    <property type="project" value="TreeGrafter"/>
</dbReference>
<dbReference type="OrthoDB" id="5292471at2"/>
<evidence type="ECO:0000256" key="14">
    <source>
        <dbReference type="PIRSR" id="PIRSR604385-3"/>
    </source>
</evidence>
<dbReference type="NCBIfam" id="NF008003">
    <property type="entry name" value="PRK10729.1"/>
    <property type="match status" value="1"/>
</dbReference>
<dbReference type="GO" id="GO:0005829">
    <property type="term" value="C:cytosol"/>
    <property type="evidence" value="ECO:0007669"/>
    <property type="project" value="TreeGrafter"/>
</dbReference>
<dbReference type="AlphaFoldDB" id="A1SZY0"/>
<feature type="domain" description="Nudix hydrolase" evidence="15">
    <location>
        <begin position="55"/>
        <end position="193"/>
    </location>
</feature>
<keyword evidence="5 13" id="KW-0479">Metal-binding</keyword>
<evidence type="ECO:0000256" key="6">
    <source>
        <dbReference type="ARBA" id="ARBA00022801"/>
    </source>
</evidence>
<gene>
    <name evidence="16" type="ordered locus">Ping_3359</name>
</gene>
<comment type="similarity">
    <text evidence="2">Belongs to the Nudix hydrolase family. NudF subfamily.</text>
</comment>
<feature type="binding site" evidence="13">
    <location>
        <position position="112"/>
    </location>
    <ligand>
        <name>Mg(2+)</name>
        <dbReference type="ChEBI" id="CHEBI:18420"/>
        <label>1</label>
    </ligand>
</feature>
<evidence type="ECO:0000256" key="1">
    <source>
        <dbReference type="ARBA" id="ARBA00001946"/>
    </source>
</evidence>
<dbReference type="EC" id="3.6.1.13" evidence="3"/>
<dbReference type="Gene3D" id="3.90.79.10">
    <property type="entry name" value="Nucleoside Triphosphate Pyrophosphohydrolase"/>
    <property type="match status" value="1"/>
</dbReference>
<feature type="binding site" evidence="13">
    <location>
        <position position="164"/>
    </location>
    <ligand>
        <name>Mg(2+)</name>
        <dbReference type="ChEBI" id="CHEBI:18420"/>
        <label>1</label>
    </ligand>
</feature>
<evidence type="ECO:0000256" key="2">
    <source>
        <dbReference type="ARBA" id="ARBA00007482"/>
    </source>
</evidence>
<evidence type="ECO:0000256" key="11">
    <source>
        <dbReference type="ARBA" id="ARBA00033056"/>
    </source>
</evidence>
<evidence type="ECO:0000313" key="17">
    <source>
        <dbReference type="Proteomes" id="UP000000639"/>
    </source>
</evidence>
<dbReference type="GO" id="GO:0006753">
    <property type="term" value="P:nucleoside phosphate metabolic process"/>
    <property type="evidence" value="ECO:0007669"/>
    <property type="project" value="TreeGrafter"/>
</dbReference>
<dbReference type="GO" id="GO:0047631">
    <property type="term" value="F:ADP-ribose diphosphatase activity"/>
    <property type="evidence" value="ECO:0007669"/>
    <property type="project" value="UniProtKB-EC"/>
</dbReference>
<organism evidence="16 17">
    <name type="scientific">Psychromonas ingrahamii (strain DSM 17664 / CCUG 51855 / 37)</name>
    <dbReference type="NCBI Taxonomy" id="357804"/>
    <lineage>
        <taxon>Bacteria</taxon>
        <taxon>Pseudomonadati</taxon>
        <taxon>Pseudomonadota</taxon>
        <taxon>Gammaproteobacteria</taxon>
        <taxon>Alteromonadales</taxon>
        <taxon>Psychromonadaceae</taxon>
        <taxon>Psychromonas</taxon>
    </lineage>
</organism>
<evidence type="ECO:0000256" key="8">
    <source>
        <dbReference type="ARBA" id="ARBA00025164"/>
    </source>
</evidence>
<keyword evidence="6 16" id="KW-0378">Hydrolase</keyword>
<keyword evidence="17" id="KW-1185">Reference proteome</keyword>
<dbReference type="GO" id="GO:0046872">
    <property type="term" value="F:metal ion binding"/>
    <property type="evidence" value="ECO:0007669"/>
    <property type="project" value="UniProtKB-KW"/>
</dbReference>
<dbReference type="InterPro" id="IPR004385">
    <property type="entry name" value="NDP_pyrophosphatase"/>
</dbReference>
<reference evidence="16 17" key="1">
    <citation type="submission" date="2007-01" db="EMBL/GenBank/DDBJ databases">
        <title>Complete sequence of Psychromonas ingrahamii 37.</title>
        <authorList>
            <consortium name="US DOE Joint Genome Institute"/>
            <person name="Copeland A."/>
            <person name="Lucas S."/>
            <person name="Lapidus A."/>
            <person name="Barry K."/>
            <person name="Detter J.C."/>
            <person name="Glavina del Rio T."/>
            <person name="Hammon N."/>
            <person name="Israni S."/>
            <person name="Dalin E."/>
            <person name="Tice H."/>
            <person name="Pitluck S."/>
            <person name="Thompson L.S."/>
            <person name="Brettin T."/>
            <person name="Bruce D."/>
            <person name="Han C."/>
            <person name="Tapia R."/>
            <person name="Schmutz J."/>
            <person name="Larimer F."/>
            <person name="Land M."/>
            <person name="Hauser L."/>
            <person name="Kyrpides N."/>
            <person name="Ivanova N."/>
            <person name="Staley J."/>
            <person name="Richardson P."/>
        </authorList>
    </citation>
    <scope>NUCLEOTIDE SEQUENCE [LARGE SCALE GENOMIC DNA]</scope>
    <source>
        <strain evidence="16 17">37</strain>
    </source>
</reference>
<evidence type="ECO:0000256" key="4">
    <source>
        <dbReference type="ARBA" id="ARBA00013297"/>
    </source>
</evidence>
<feature type="binding site" evidence="13">
    <location>
        <position position="96"/>
    </location>
    <ligand>
        <name>Mg(2+)</name>
        <dbReference type="ChEBI" id="CHEBI:18420"/>
        <label>1</label>
    </ligand>
</feature>
<dbReference type="InterPro" id="IPR000086">
    <property type="entry name" value="NUDIX_hydrolase_dom"/>
</dbReference>
<comment type="catalytic activity">
    <reaction evidence="12">
        <text>ADP-D-ribose + H2O = D-ribose 5-phosphate + AMP + 2 H(+)</text>
        <dbReference type="Rhea" id="RHEA:10412"/>
        <dbReference type="ChEBI" id="CHEBI:15377"/>
        <dbReference type="ChEBI" id="CHEBI:15378"/>
        <dbReference type="ChEBI" id="CHEBI:57967"/>
        <dbReference type="ChEBI" id="CHEBI:78346"/>
        <dbReference type="ChEBI" id="CHEBI:456215"/>
        <dbReference type="EC" id="3.6.1.13"/>
    </reaction>
</comment>
<feature type="short sequence motif" description="Nudix box" evidence="14">
    <location>
        <begin position="97"/>
        <end position="119"/>
    </location>
</feature>
<evidence type="ECO:0000256" key="13">
    <source>
        <dbReference type="PIRSR" id="PIRSR604385-2"/>
    </source>
</evidence>
<dbReference type="PROSITE" id="PS51462">
    <property type="entry name" value="NUDIX"/>
    <property type="match status" value="1"/>
</dbReference>
<evidence type="ECO:0000256" key="10">
    <source>
        <dbReference type="ARBA" id="ARBA00030308"/>
    </source>
</evidence>